<name>A0AAD5RAX2_PARTN</name>
<sequence length="273" mass="30612">MILYVIVHLYDTASGMESRKKKRRLIFQMTETPSLDTFKAPTLPHHQESSESHDSLATHLNSHAIEMLAEAIMPDDSPSSPIERAEAEAKISIAHPTLHYSAPPWASIPEPGQGYKFEVVKNGVVVDMIDFGFTEARYIRSYRSFTPTVTWCCYGSEAVSVQLLVRLKLRVLYGEDTMDRTGKGWHIYDLGSTHGSKANKKKLPAKQYVRIRVGFVLQFGGSTRLLSLLGPSHDCEAEWNCSPSEMMEKLHKKALDAKTECIGTKGNGVRRNE</sequence>
<dbReference type="EMBL" id="JAHQIW010007180">
    <property type="protein sequence ID" value="KAJ1372736.1"/>
    <property type="molecule type" value="Genomic_DNA"/>
</dbReference>
<comment type="caution">
    <text evidence="2">The sequence shown here is derived from an EMBL/GenBank/DDBJ whole genome shotgun (WGS) entry which is preliminary data.</text>
</comment>
<evidence type="ECO:0000313" key="2">
    <source>
        <dbReference type="EMBL" id="KAJ1372736.1"/>
    </source>
</evidence>
<dbReference type="SUPFAM" id="SSF49879">
    <property type="entry name" value="SMAD/FHA domain"/>
    <property type="match status" value="1"/>
</dbReference>
<evidence type="ECO:0000313" key="3">
    <source>
        <dbReference type="Proteomes" id="UP001196413"/>
    </source>
</evidence>
<dbReference type="Pfam" id="PF00498">
    <property type="entry name" value="FHA"/>
    <property type="match status" value="1"/>
</dbReference>
<proteinExistence type="predicted"/>
<protein>
    <submittedName>
        <fullName evidence="2">Kanadaptin</fullName>
    </submittedName>
</protein>
<evidence type="ECO:0000259" key="1">
    <source>
        <dbReference type="Pfam" id="PF00498"/>
    </source>
</evidence>
<dbReference type="InterPro" id="IPR050923">
    <property type="entry name" value="Cell_Proc_Reg/RNA_Proc"/>
</dbReference>
<dbReference type="InterPro" id="IPR000253">
    <property type="entry name" value="FHA_dom"/>
</dbReference>
<gene>
    <name evidence="2" type="primary">SLC4A1AP</name>
    <name evidence="2" type="ORF">KIN20_034972</name>
</gene>
<dbReference type="Gene3D" id="2.60.200.20">
    <property type="match status" value="1"/>
</dbReference>
<keyword evidence="3" id="KW-1185">Reference proteome</keyword>
<organism evidence="2 3">
    <name type="scientific">Parelaphostrongylus tenuis</name>
    <name type="common">Meningeal worm</name>
    <dbReference type="NCBI Taxonomy" id="148309"/>
    <lineage>
        <taxon>Eukaryota</taxon>
        <taxon>Metazoa</taxon>
        <taxon>Ecdysozoa</taxon>
        <taxon>Nematoda</taxon>
        <taxon>Chromadorea</taxon>
        <taxon>Rhabditida</taxon>
        <taxon>Rhabditina</taxon>
        <taxon>Rhabditomorpha</taxon>
        <taxon>Strongyloidea</taxon>
        <taxon>Metastrongylidae</taxon>
        <taxon>Parelaphostrongylus</taxon>
    </lineage>
</organism>
<dbReference type="PANTHER" id="PTHR23308">
    <property type="entry name" value="NUCLEAR INHIBITOR OF PROTEIN PHOSPHATASE-1"/>
    <property type="match status" value="1"/>
</dbReference>
<dbReference type="InterPro" id="IPR008984">
    <property type="entry name" value="SMAD_FHA_dom_sf"/>
</dbReference>
<reference evidence="2" key="1">
    <citation type="submission" date="2021-06" db="EMBL/GenBank/DDBJ databases">
        <title>Parelaphostrongylus tenuis whole genome reference sequence.</title>
        <authorList>
            <person name="Garwood T.J."/>
            <person name="Larsen P.A."/>
            <person name="Fountain-Jones N.M."/>
            <person name="Garbe J.R."/>
            <person name="Macchietto M.G."/>
            <person name="Kania S.A."/>
            <person name="Gerhold R.W."/>
            <person name="Richards J.E."/>
            <person name="Wolf T.M."/>
        </authorList>
    </citation>
    <scope>NUCLEOTIDE SEQUENCE</scope>
    <source>
        <strain evidence="2">MNPRO001-30</strain>
        <tissue evidence="2">Meninges</tissue>
    </source>
</reference>
<dbReference type="Proteomes" id="UP001196413">
    <property type="component" value="Unassembled WGS sequence"/>
</dbReference>
<feature type="domain" description="FHA" evidence="1">
    <location>
        <begin position="181"/>
        <end position="220"/>
    </location>
</feature>
<dbReference type="AlphaFoldDB" id="A0AAD5RAX2"/>
<accession>A0AAD5RAX2</accession>